<protein>
    <recommendedName>
        <fullName evidence="3">Motility protein</fullName>
    </recommendedName>
</protein>
<dbReference type="STRING" id="29563.SAMN02983006_02187"/>
<evidence type="ECO:0000313" key="2">
    <source>
        <dbReference type="Proteomes" id="UP000199006"/>
    </source>
</evidence>
<name>A0A1I4L268_9FIRM</name>
<dbReference type="RefSeq" id="WP_089862230.1">
    <property type="nucleotide sequence ID" value="NZ_FOTI01000036.1"/>
</dbReference>
<evidence type="ECO:0000313" key="1">
    <source>
        <dbReference type="EMBL" id="SFL85021.1"/>
    </source>
</evidence>
<evidence type="ECO:0008006" key="3">
    <source>
        <dbReference type="Google" id="ProtNLM"/>
    </source>
</evidence>
<accession>A0A1I4L268</accession>
<sequence length="66" mass="6773">MDVNAAMQSQIASVQQSLSMFGLQQAMGMDAGSVSKLIEGMQETTAAVSQARAAGPGRGQNINVMA</sequence>
<proteinExistence type="predicted"/>
<gene>
    <name evidence="1" type="ORF">SAMN02983006_02187</name>
</gene>
<keyword evidence="2" id="KW-1185">Reference proteome</keyword>
<dbReference type="EMBL" id="FOTI01000036">
    <property type="protein sequence ID" value="SFL85021.1"/>
    <property type="molecule type" value="Genomic_DNA"/>
</dbReference>
<organism evidence="1 2">
    <name type="scientific">Halanaerobium salsuginis</name>
    <dbReference type="NCBI Taxonomy" id="29563"/>
    <lineage>
        <taxon>Bacteria</taxon>
        <taxon>Bacillati</taxon>
        <taxon>Bacillota</taxon>
        <taxon>Clostridia</taxon>
        <taxon>Halanaerobiales</taxon>
        <taxon>Halanaerobiaceae</taxon>
        <taxon>Halanaerobium</taxon>
    </lineage>
</organism>
<reference evidence="1 2" key="1">
    <citation type="submission" date="2016-10" db="EMBL/GenBank/DDBJ databases">
        <authorList>
            <person name="de Groot N.N."/>
        </authorList>
    </citation>
    <scope>NUCLEOTIDE SEQUENCE [LARGE SCALE GENOMIC DNA]</scope>
    <source>
        <strain evidence="1 2">ATCC 51327</strain>
    </source>
</reference>
<dbReference type="Proteomes" id="UP000199006">
    <property type="component" value="Unassembled WGS sequence"/>
</dbReference>
<dbReference type="OrthoDB" id="2112601at2"/>
<dbReference type="AlphaFoldDB" id="A0A1I4L268"/>